<evidence type="ECO:0000313" key="1">
    <source>
        <dbReference type="EMBL" id="CAB4187374.1"/>
    </source>
</evidence>
<accession>A0A6J5R6K3</accession>
<dbReference type="EMBL" id="LR797112">
    <property type="protein sequence ID" value="CAB4187374.1"/>
    <property type="molecule type" value="Genomic_DNA"/>
</dbReference>
<gene>
    <name evidence="1" type="ORF">UFOVP1163_22</name>
    <name evidence="2" type="ORF">UFOVP1613_20</name>
</gene>
<evidence type="ECO:0008006" key="3">
    <source>
        <dbReference type="Google" id="ProtNLM"/>
    </source>
</evidence>
<protein>
    <recommendedName>
        <fullName evidence="3">Major tropism determinant N-terminal domain-containing protein</fullName>
    </recommendedName>
</protein>
<proteinExistence type="predicted"/>
<name>A0A6J5R6K3_9CAUD</name>
<sequence length="466" mass="45720">MSNTIRIKRRANGGGAGAPTTLANAELAFNEQTNILYYGTGTGGAGGSATSIIAIAGNGAFVDMSSTQTIGGTKTFTSTISGSIDGNAGTATKWATARNLSLTGDGTATLSAVDGSAAVSGALTLATVNSTVGTYTKITINAKGLATAGSQASLSDLSVPTASFSFNSQLLTNLADPVSLQDAATKNYVDSVAQGLDVKASVVVATTANITLSGLQTIDGITVSAGDRVLVKNQTTQSGNGIYVASASAWARSSDANTWESLVSAFTFVEQGTTQADSGWVCTVNAGGTLGTTAVTWAQFSGAGTYSAGNGLALTGSTFSVVGTTDRISVSSGGVDIASTYAGQTSITTLGTVATGTWNATTIATTKGGTGLTSFTSGGAVYATSTSALTTGTLPVTAGGTGATTLTGYVKGSGTSAFTASSTIPNTDITGLGTMSTQNASSVAITGGSITNLTTFDGITIDGGTF</sequence>
<evidence type="ECO:0000313" key="2">
    <source>
        <dbReference type="EMBL" id="CAB4219271.1"/>
    </source>
</evidence>
<dbReference type="EMBL" id="LR797478">
    <property type="protein sequence ID" value="CAB4219271.1"/>
    <property type="molecule type" value="Genomic_DNA"/>
</dbReference>
<reference evidence="1" key="1">
    <citation type="submission" date="2020-05" db="EMBL/GenBank/DDBJ databases">
        <authorList>
            <person name="Chiriac C."/>
            <person name="Salcher M."/>
            <person name="Ghai R."/>
            <person name="Kavagutti S V."/>
        </authorList>
    </citation>
    <scope>NUCLEOTIDE SEQUENCE</scope>
</reference>
<organism evidence="1">
    <name type="scientific">uncultured Caudovirales phage</name>
    <dbReference type="NCBI Taxonomy" id="2100421"/>
    <lineage>
        <taxon>Viruses</taxon>
        <taxon>Duplodnaviria</taxon>
        <taxon>Heunggongvirae</taxon>
        <taxon>Uroviricota</taxon>
        <taxon>Caudoviricetes</taxon>
        <taxon>Peduoviridae</taxon>
        <taxon>Maltschvirus</taxon>
        <taxon>Maltschvirus maltsch</taxon>
    </lineage>
</organism>